<evidence type="ECO:0000256" key="3">
    <source>
        <dbReference type="ARBA" id="ARBA00022989"/>
    </source>
</evidence>
<organism evidence="7 8">
    <name type="scientific">Nosocomiicoccus massiliensis</name>
    <dbReference type="NCBI Taxonomy" id="1232430"/>
    <lineage>
        <taxon>Bacteria</taxon>
        <taxon>Bacillati</taxon>
        <taxon>Bacillota</taxon>
        <taxon>Bacilli</taxon>
        <taxon>Bacillales</taxon>
        <taxon>Staphylococcaceae</taxon>
        <taxon>Nosocomiicoccus</taxon>
    </lineage>
</organism>
<feature type="transmembrane region" description="Helical" evidence="5">
    <location>
        <begin position="307"/>
        <end position="332"/>
    </location>
</feature>
<dbReference type="GO" id="GO:0140359">
    <property type="term" value="F:ABC-type transporter activity"/>
    <property type="evidence" value="ECO:0007669"/>
    <property type="project" value="InterPro"/>
</dbReference>
<dbReference type="GO" id="GO:0016020">
    <property type="term" value="C:membrane"/>
    <property type="evidence" value="ECO:0007669"/>
    <property type="project" value="UniProtKB-SubCell"/>
</dbReference>
<evidence type="ECO:0000256" key="4">
    <source>
        <dbReference type="ARBA" id="ARBA00023136"/>
    </source>
</evidence>
<dbReference type="PANTHER" id="PTHR43077">
    <property type="entry name" value="TRANSPORT PERMEASE YVFS-RELATED"/>
    <property type="match status" value="1"/>
</dbReference>
<feature type="transmembrane region" description="Helical" evidence="5">
    <location>
        <begin position="239"/>
        <end position="258"/>
    </location>
</feature>
<evidence type="ECO:0000313" key="7">
    <source>
        <dbReference type="EMBL" id="WOS95527.1"/>
    </source>
</evidence>
<feature type="transmembrane region" description="Helical" evidence="5">
    <location>
        <begin position="339"/>
        <end position="358"/>
    </location>
</feature>
<comment type="subcellular location">
    <subcellularLocation>
        <location evidence="1">Membrane</location>
        <topology evidence="1">Multi-pass membrane protein</topology>
    </subcellularLocation>
</comment>
<dbReference type="KEGG" id="nmy:CJ229_005345"/>
<evidence type="ECO:0000256" key="1">
    <source>
        <dbReference type="ARBA" id="ARBA00004141"/>
    </source>
</evidence>
<dbReference type="Pfam" id="PF12698">
    <property type="entry name" value="ABC2_membrane_3"/>
    <property type="match status" value="1"/>
</dbReference>
<reference evidence="7 8" key="2">
    <citation type="submission" date="2023-10" db="EMBL/GenBank/DDBJ databases">
        <authorList>
            <person name="Choi B."/>
        </authorList>
    </citation>
    <scope>NUCLEOTIDE SEQUENCE [LARGE SCALE GENOMIC DNA]</scope>
    <source>
        <strain evidence="7 8">UMB0959</strain>
    </source>
</reference>
<dbReference type="RefSeq" id="WP_102167601.1">
    <property type="nucleotide sequence ID" value="NZ_CP136964.1"/>
</dbReference>
<dbReference type="EMBL" id="CP136964">
    <property type="protein sequence ID" value="WOS95527.1"/>
    <property type="molecule type" value="Genomic_DNA"/>
</dbReference>
<keyword evidence="3 5" id="KW-1133">Transmembrane helix</keyword>
<protein>
    <submittedName>
        <fullName evidence="7">DUF3533 domain-containing protein</fullName>
    </submittedName>
</protein>
<gene>
    <name evidence="7" type="ORF">CJ229_005345</name>
</gene>
<evidence type="ECO:0000313" key="8">
    <source>
        <dbReference type="Proteomes" id="UP000243626"/>
    </source>
</evidence>
<dbReference type="InterPro" id="IPR051328">
    <property type="entry name" value="T7SS_ABC-Transporter"/>
</dbReference>
<keyword evidence="8" id="KW-1185">Reference proteome</keyword>
<dbReference type="InterPro" id="IPR013525">
    <property type="entry name" value="ABC2_TM"/>
</dbReference>
<evidence type="ECO:0000256" key="2">
    <source>
        <dbReference type="ARBA" id="ARBA00022692"/>
    </source>
</evidence>
<evidence type="ECO:0000256" key="5">
    <source>
        <dbReference type="SAM" id="Phobius"/>
    </source>
</evidence>
<dbReference type="Proteomes" id="UP000243626">
    <property type="component" value="Chromosome"/>
</dbReference>
<sequence length="420" mass="47208">MKKIKLGMIPVVAVLLLVILATAFYPAYNPQPKNIPLAIFTQDEGIEQQGEVVNIGEEFVKKVKSNDGDEIEWHEIKNDEELKEGLENKDFIGALVIEKDFTKKAMSSAQSILINHKQAEMKQLIESGKLSEAEIAKMMKNQPDPSEMEEIKPEEANVEIVINQGADAQLSQIATQILNKITDTMNNQISNQSLSILSENDVNVSAAEVEQLTHRVKVEQKIMNEVKDHQANGNAHRVMFVPIWLTSMIISVLSYLIIRNNKDNLEGENRHKLAIALPTMIVITSIVAGFTYVYYMDWVMGFNFNNTLLTATYISIAILGFTSLIVGFLAWIEFATIPIFMLFLFFTMQAVMLPKQMLPTFYQNYVVPWNPFVKYATTLKEILYTGGSLGSGGTVWMFASFAIIGLGLLVISIYTKYKKA</sequence>
<feature type="transmembrane region" description="Helical" evidence="5">
    <location>
        <begin position="273"/>
        <end position="295"/>
    </location>
</feature>
<evidence type="ECO:0000259" key="6">
    <source>
        <dbReference type="Pfam" id="PF12698"/>
    </source>
</evidence>
<feature type="transmembrane region" description="Helical" evidence="5">
    <location>
        <begin position="395"/>
        <end position="414"/>
    </location>
</feature>
<feature type="domain" description="ABC-2 type transporter transmembrane" evidence="6">
    <location>
        <begin position="11"/>
        <end position="406"/>
    </location>
</feature>
<keyword evidence="2 5" id="KW-0812">Transmembrane</keyword>
<reference evidence="8" key="1">
    <citation type="submission" date="2017-09" db="EMBL/GenBank/DDBJ databases">
        <title>Bacterial strain isolated from the female urinary microbiota.</title>
        <authorList>
            <person name="Thomas-White K."/>
            <person name="Kumar N."/>
            <person name="Forster S."/>
            <person name="Putonti C."/>
            <person name="Lawley T."/>
            <person name="Wolfe A.J."/>
        </authorList>
    </citation>
    <scope>NUCLEOTIDE SEQUENCE [LARGE SCALE GENOMIC DNA]</scope>
    <source>
        <strain evidence="8">UMB0959</strain>
    </source>
</reference>
<accession>A0AAF1BS32</accession>
<name>A0AAF1BS32_9STAP</name>
<dbReference type="AlphaFoldDB" id="A0AAF1BS32"/>
<dbReference type="PANTHER" id="PTHR43077:SF5">
    <property type="entry name" value="PHAGE INFECTION PROTEIN"/>
    <property type="match status" value="1"/>
</dbReference>
<proteinExistence type="predicted"/>
<keyword evidence="4 5" id="KW-0472">Membrane</keyword>